<accession>A0ACC3SDD8</accession>
<reference evidence="1" key="1">
    <citation type="submission" date="2024-02" db="EMBL/GenBank/DDBJ databases">
        <title>Metagenome Assembled Genome of Zalaria obscura JY119.</title>
        <authorList>
            <person name="Vighnesh L."/>
            <person name="Jagadeeshwari U."/>
            <person name="Venkata Ramana C."/>
            <person name="Sasikala C."/>
        </authorList>
    </citation>
    <scope>NUCLEOTIDE SEQUENCE</scope>
    <source>
        <strain evidence="1">JY119</strain>
    </source>
</reference>
<evidence type="ECO:0000313" key="1">
    <source>
        <dbReference type="EMBL" id="KAK8208944.1"/>
    </source>
</evidence>
<sequence length="1552" mass="171867">MPGLVDEAPPDTRDAAPTLGFTVLAQKVDLDVDFGGQKISGRTEITIQPQEQNLKVVRLNCRQCRIKSASIEGRTVTAVTYQDPYQKLRLKGGNTTVHQHELLKSKIEKHTGEKPEPELALTIPSRVHIQELHFDPFSGIPKSAVQYPDSPALALAETPTLQHQDQGPKYAPIKVNIEFEILNFRDGLHFVGFDESDPRYPHLYTKNSNTPGTACSVFPCVDDPTMRCIWDVSIRCPRTLGDAFRKPGPPTNGLPNGAATVDQANGASVQSQRHDSPFAEYALHLNEEEKTLDLSIVCSGEMTDDIVDPLDETRRTVSFQCTTPVLARHVGFAIGPFEQVDLSDFREVDEDDKLGQTAIKIDGYCLPGRAEELRNTCMPMAKAIDYFTVTYGSFPFPSYKMCFVDDLIQDVSDTASLTICSNRLLFPEDIIEPLDQNTRALVHGLASQYVGVNIIPREATDMWTITGISYYMTDMFMKKLAGNNEFRFRQKLASEKVFELDVERFSIHQLGSQLDIDPSEYEFLALKSALVLFILDRRLTKASGSSGVSRIVTKVLLNAKTGDLDNGELTTDAFHRLCEKLGHTKLDSFFKQWVYGAGCPIFVVQQRFNKKKLVVEMIIRQKQTELRRTSKLEPSTFMREVKENMSEAYAAEVPPVFTGPMTIRIHEADGTPYEHIVEIKEAETKFEIPYNTKYKRLKRSKRAKERAMASTGIDGVGDNQDDVLLYCLGDVLQSEDEVKDWRLTDWSKEDEDRMGQESYEWIRMDADFEWIGKIQLTMPVYMYVSQLQQDRDVVAQYESLQYITAQNAHPLMSTILIRTLMDRRYFHGIRTLAAAGLAICAREEMGWIGQYHLEKAFQEFFCIPDSPMPRANDFSDRTSYIVQCAIPRAMARIRDSQGKVPMSVRRFFVDKLKFNDNSNNEFSDCYYVATLMSCLTDAISVTTTAKPVQNYSFNFGDADDEDDEDRVQTENEEEVFQKEAINELERYRRIDEWIASYHNIYTTTALICMQRLIQAGVLKNKTPEILQYTRLGNAENVRLRAFDSLIALKVAKKPQILRYILHSLSDDTSTYFRERMLRVLGQALGSIALEEEEEVKPQPPPPAVDSGLVLEGAPDPEVRLTDVVRKTPEGAVALLTAVLANNEIFKTALWEAIQSPHLTITEVISLLDIAALLYEPSTALVTTVRLPRYYGVQHLGKGKLRFYQTGRYRTKPVTPIAPEDYNRLTKYGLKYTGPIPKAVLDQQAHARAQEREAAAHKAELARLQTQLAERERMQAQRHQQQQQSAPPTATAMSPPPLPLPTPTGEGKGGLKLSLKRKSGIDASSRAGSPKAPKIAVGQSPNGAGAGAAPTPKVKRSPSVSSVRASVPPLPATPAAAVKKEKKSAFATAKSRIVRLRTSGVADRVRSILSRPSKPSIVLPTPRHGAQTPAAARSKEAESSYFPPQPSPVPPSASASTPGQDFFSASSMSNYNVGGFRSFGGGGGGGGGASSSPAPIKTEGEAEGVGAGAFSLGTMAQSLGAMSPAVTPGGAAGEKAMGPPRKKLTLKLGAKKG</sequence>
<protein>
    <submittedName>
        <fullName evidence="1">Transcription initiation factor TFIID subunit 2</fullName>
    </submittedName>
</protein>
<dbReference type="Proteomes" id="UP001320706">
    <property type="component" value="Unassembled WGS sequence"/>
</dbReference>
<comment type="caution">
    <text evidence="1">The sequence shown here is derived from an EMBL/GenBank/DDBJ whole genome shotgun (WGS) entry which is preliminary data.</text>
</comment>
<gene>
    <name evidence="1" type="primary">taf2</name>
    <name evidence="1" type="ORF">M8818_003907</name>
</gene>
<organism evidence="1 2">
    <name type="scientific">Zalaria obscura</name>
    <dbReference type="NCBI Taxonomy" id="2024903"/>
    <lineage>
        <taxon>Eukaryota</taxon>
        <taxon>Fungi</taxon>
        <taxon>Dikarya</taxon>
        <taxon>Ascomycota</taxon>
        <taxon>Pezizomycotina</taxon>
        <taxon>Dothideomycetes</taxon>
        <taxon>Dothideomycetidae</taxon>
        <taxon>Dothideales</taxon>
        <taxon>Zalariaceae</taxon>
        <taxon>Zalaria</taxon>
    </lineage>
</organism>
<evidence type="ECO:0000313" key="2">
    <source>
        <dbReference type="Proteomes" id="UP001320706"/>
    </source>
</evidence>
<dbReference type="EMBL" id="JAMKPW020000018">
    <property type="protein sequence ID" value="KAK8208944.1"/>
    <property type="molecule type" value="Genomic_DNA"/>
</dbReference>
<keyword evidence="2" id="KW-1185">Reference proteome</keyword>
<proteinExistence type="predicted"/>
<name>A0ACC3SDD8_9PEZI</name>